<organism evidence="1 2">
    <name type="scientific">Wickerhamomyces pijperi</name>
    <name type="common">Yeast</name>
    <name type="synonym">Pichia pijperi</name>
    <dbReference type="NCBI Taxonomy" id="599730"/>
    <lineage>
        <taxon>Eukaryota</taxon>
        <taxon>Fungi</taxon>
        <taxon>Dikarya</taxon>
        <taxon>Ascomycota</taxon>
        <taxon>Saccharomycotina</taxon>
        <taxon>Saccharomycetes</taxon>
        <taxon>Phaffomycetales</taxon>
        <taxon>Wickerhamomycetaceae</taxon>
        <taxon>Wickerhamomyces</taxon>
    </lineage>
</organism>
<dbReference type="Proteomes" id="UP000774326">
    <property type="component" value="Unassembled WGS sequence"/>
</dbReference>
<accession>A0A9P8Q9E8</accession>
<name>A0A9P8Q9E8_WICPI</name>
<comment type="caution">
    <text evidence="1">The sequence shown here is derived from an EMBL/GenBank/DDBJ whole genome shotgun (WGS) entry which is preliminary data.</text>
</comment>
<dbReference type="EMBL" id="JAEUBG010001424">
    <property type="protein sequence ID" value="KAH3686473.1"/>
    <property type="molecule type" value="Genomic_DNA"/>
</dbReference>
<protein>
    <submittedName>
        <fullName evidence="1">Uncharacterized protein</fullName>
    </submittedName>
</protein>
<reference evidence="1" key="2">
    <citation type="submission" date="2021-01" db="EMBL/GenBank/DDBJ databases">
        <authorList>
            <person name="Schikora-Tamarit M.A."/>
        </authorList>
    </citation>
    <scope>NUCLEOTIDE SEQUENCE</scope>
    <source>
        <strain evidence="1">CBS2887</strain>
    </source>
</reference>
<gene>
    <name evidence="1" type="ORF">WICPIJ_002560</name>
</gene>
<proteinExistence type="predicted"/>
<sequence>MIRSLGISSLSLIHRSCSRDHLDCWVSIFINVQLKFTISDKERHIEHVLNGLSKGSWINEVSEDIDWLIWRFFLEDCKAMSNLVWCLIDGVFIDISGRDRFSGCFSS</sequence>
<reference evidence="1" key="1">
    <citation type="journal article" date="2021" name="Open Biol.">
        <title>Shared evolutionary footprints suggest mitochondrial oxidative damage underlies multiple complex I losses in fungi.</title>
        <authorList>
            <person name="Schikora-Tamarit M.A."/>
            <person name="Marcet-Houben M."/>
            <person name="Nosek J."/>
            <person name="Gabaldon T."/>
        </authorList>
    </citation>
    <scope>NUCLEOTIDE SEQUENCE</scope>
    <source>
        <strain evidence="1">CBS2887</strain>
    </source>
</reference>
<dbReference type="AlphaFoldDB" id="A0A9P8Q9E8"/>
<keyword evidence="2" id="KW-1185">Reference proteome</keyword>
<evidence type="ECO:0000313" key="1">
    <source>
        <dbReference type="EMBL" id="KAH3686473.1"/>
    </source>
</evidence>
<evidence type="ECO:0000313" key="2">
    <source>
        <dbReference type="Proteomes" id="UP000774326"/>
    </source>
</evidence>